<dbReference type="EMBL" id="MU005764">
    <property type="protein sequence ID" value="KAF2714621.1"/>
    <property type="molecule type" value="Genomic_DNA"/>
</dbReference>
<accession>A0A6G1KQF3</accession>
<reference evidence="1" key="1">
    <citation type="journal article" date="2020" name="Stud. Mycol.">
        <title>101 Dothideomycetes genomes: a test case for predicting lifestyles and emergence of pathogens.</title>
        <authorList>
            <person name="Haridas S."/>
            <person name="Albert R."/>
            <person name="Binder M."/>
            <person name="Bloem J."/>
            <person name="Labutti K."/>
            <person name="Salamov A."/>
            <person name="Andreopoulos B."/>
            <person name="Baker S."/>
            <person name="Barry K."/>
            <person name="Bills G."/>
            <person name="Bluhm B."/>
            <person name="Cannon C."/>
            <person name="Castanera R."/>
            <person name="Culley D."/>
            <person name="Daum C."/>
            <person name="Ezra D."/>
            <person name="Gonzalez J."/>
            <person name="Henrissat B."/>
            <person name="Kuo A."/>
            <person name="Liang C."/>
            <person name="Lipzen A."/>
            <person name="Lutzoni F."/>
            <person name="Magnuson J."/>
            <person name="Mondo S."/>
            <person name="Nolan M."/>
            <person name="Ohm R."/>
            <person name="Pangilinan J."/>
            <person name="Park H.-J."/>
            <person name="Ramirez L."/>
            <person name="Alfaro M."/>
            <person name="Sun H."/>
            <person name="Tritt A."/>
            <person name="Yoshinaga Y."/>
            <person name="Zwiers L.-H."/>
            <person name="Turgeon B."/>
            <person name="Goodwin S."/>
            <person name="Spatafora J."/>
            <person name="Crous P."/>
            <person name="Grigoriev I."/>
        </authorList>
    </citation>
    <scope>NUCLEOTIDE SEQUENCE</scope>
    <source>
        <strain evidence="1">CBS 279.74</strain>
    </source>
</reference>
<gene>
    <name evidence="1" type="ORF">K504DRAFT_6986</name>
</gene>
<dbReference type="AlphaFoldDB" id="A0A6G1KQF3"/>
<proteinExistence type="predicted"/>
<evidence type="ECO:0000313" key="1">
    <source>
        <dbReference type="EMBL" id="KAF2714621.1"/>
    </source>
</evidence>
<evidence type="ECO:0000313" key="2">
    <source>
        <dbReference type="Proteomes" id="UP000799428"/>
    </source>
</evidence>
<protein>
    <submittedName>
        <fullName evidence="1">Uncharacterized protein</fullName>
    </submittedName>
</protein>
<name>A0A6G1KQF3_9PLEO</name>
<organism evidence="1 2">
    <name type="scientific">Pleomassaria siparia CBS 279.74</name>
    <dbReference type="NCBI Taxonomy" id="1314801"/>
    <lineage>
        <taxon>Eukaryota</taxon>
        <taxon>Fungi</taxon>
        <taxon>Dikarya</taxon>
        <taxon>Ascomycota</taxon>
        <taxon>Pezizomycotina</taxon>
        <taxon>Dothideomycetes</taxon>
        <taxon>Pleosporomycetidae</taxon>
        <taxon>Pleosporales</taxon>
        <taxon>Pleomassariaceae</taxon>
        <taxon>Pleomassaria</taxon>
    </lineage>
</organism>
<dbReference type="Proteomes" id="UP000799428">
    <property type="component" value="Unassembled WGS sequence"/>
</dbReference>
<sequence>MYGWLVVGTICDDDDDDDYIKQITELGSCTILTDSLMGEGGRWNARWFTTGAIYALTKLVTCTLFTLRYTCRADTRCRTWVRTCFLKKGRSKTVRNVEQLSFFFAKPI</sequence>
<keyword evidence="2" id="KW-1185">Reference proteome</keyword>